<evidence type="ECO:0000256" key="8">
    <source>
        <dbReference type="ARBA" id="ARBA00022691"/>
    </source>
</evidence>
<dbReference type="GO" id="GO:0042149">
    <property type="term" value="P:cellular response to glucose starvation"/>
    <property type="evidence" value="ECO:0007669"/>
    <property type="project" value="TreeGrafter"/>
</dbReference>
<dbReference type="PANTHER" id="PTHR12787:SF0">
    <property type="entry name" value="RIBOSOMAL RNA-PROCESSING PROTEIN 8"/>
    <property type="match status" value="1"/>
</dbReference>
<dbReference type="GO" id="GO:0005677">
    <property type="term" value="C:chromatin silencing complex"/>
    <property type="evidence" value="ECO:0007669"/>
    <property type="project" value="TreeGrafter"/>
</dbReference>
<accession>A0AAW2YH85</accession>
<dbReference type="GO" id="GO:0006364">
    <property type="term" value="P:rRNA processing"/>
    <property type="evidence" value="ECO:0007669"/>
    <property type="project" value="UniProtKB-UniRule"/>
</dbReference>
<dbReference type="SUPFAM" id="SSF53335">
    <property type="entry name" value="S-adenosyl-L-methionine-dependent methyltransferases"/>
    <property type="match status" value="1"/>
</dbReference>
<dbReference type="GO" id="GO:0008168">
    <property type="term" value="F:methyltransferase activity"/>
    <property type="evidence" value="ECO:0007669"/>
    <property type="project" value="UniProtKB-KW"/>
</dbReference>
<dbReference type="FunFam" id="3.40.50.150:FF:000068">
    <property type="entry name" value="Ribosomal RNA-processing protein 8"/>
    <property type="match status" value="1"/>
</dbReference>
<dbReference type="EC" id="2.1.1.-" evidence="13"/>
<keyword evidence="15" id="KW-1185">Reference proteome</keyword>
<dbReference type="PANTHER" id="PTHR12787">
    <property type="entry name" value="RIBOSOMAL RNA-PROCESSING PROTEIN 8"/>
    <property type="match status" value="1"/>
</dbReference>
<evidence type="ECO:0000256" key="7">
    <source>
        <dbReference type="ARBA" id="ARBA00022679"/>
    </source>
</evidence>
<evidence type="ECO:0000256" key="10">
    <source>
        <dbReference type="ARBA" id="ARBA00023015"/>
    </source>
</evidence>
<keyword evidence="11" id="KW-0804">Transcription</keyword>
<comment type="function">
    <text evidence="13">Probable methyltransferase required to silence rDNA.</text>
</comment>
<dbReference type="Pfam" id="PF05148">
    <property type="entry name" value="Methyltransf_8"/>
    <property type="match status" value="1"/>
</dbReference>
<dbReference type="InterPro" id="IPR029063">
    <property type="entry name" value="SAM-dependent_MTases_sf"/>
</dbReference>
<evidence type="ECO:0000256" key="12">
    <source>
        <dbReference type="ARBA" id="ARBA00023242"/>
    </source>
</evidence>
<keyword evidence="7 13" id="KW-0808">Transferase</keyword>
<keyword evidence="4" id="KW-0678">Repressor</keyword>
<evidence type="ECO:0000256" key="2">
    <source>
        <dbReference type="ARBA" id="ARBA00006301"/>
    </source>
</evidence>
<dbReference type="InterPro" id="IPR007823">
    <property type="entry name" value="RRP8"/>
</dbReference>
<dbReference type="GO" id="GO:0000183">
    <property type="term" value="P:rDNA heterochromatin formation"/>
    <property type="evidence" value="ECO:0007669"/>
    <property type="project" value="TreeGrafter"/>
</dbReference>
<keyword evidence="5 13" id="KW-0698">rRNA processing</keyword>
<dbReference type="GO" id="GO:0032259">
    <property type="term" value="P:methylation"/>
    <property type="evidence" value="ECO:0007669"/>
    <property type="project" value="UniProtKB-KW"/>
</dbReference>
<dbReference type="FunFam" id="1.10.10.2150:FF:000001">
    <property type="entry name" value="Ribosomal RNA-processing protein 8"/>
    <property type="match status" value="1"/>
</dbReference>
<evidence type="ECO:0000313" key="15">
    <source>
        <dbReference type="Proteomes" id="UP001431209"/>
    </source>
</evidence>
<evidence type="ECO:0000256" key="6">
    <source>
        <dbReference type="ARBA" id="ARBA00022603"/>
    </source>
</evidence>
<dbReference type="EMBL" id="JAOPGA020000059">
    <property type="protein sequence ID" value="KAL0476562.1"/>
    <property type="molecule type" value="Genomic_DNA"/>
</dbReference>
<evidence type="ECO:0000256" key="13">
    <source>
        <dbReference type="RuleBase" id="RU365074"/>
    </source>
</evidence>
<dbReference type="GO" id="GO:0005730">
    <property type="term" value="C:nucleolus"/>
    <property type="evidence" value="ECO:0007669"/>
    <property type="project" value="UniProtKB-SubCell"/>
</dbReference>
<dbReference type="Gene3D" id="1.10.10.2150">
    <property type="entry name" value="Ribosomal RNA-processing protein 8, N-terminal domain"/>
    <property type="match status" value="1"/>
</dbReference>
<evidence type="ECO:0000256" key="4">
    <source>
        <dbReference type="ARBA" id="ARBA00022491"/>
    </source>
</evidence>
<gene>
    <name evidence="14" type="ORF">AKO1_006040</name>
</gene>
<comment type="caution">
    <text evidence="14">The sequence shown here is derived from an EMBL/GenBank/DDBJ whole genome shotgun (WGS) entry which is preliminary data.</text>
</comment>
<evidence type="ECO:0000256" key="9">
    <source>
        <dbReference type="ARBA" id="ARBA00022853"/>
    </source>
</evidence>
<dbReference type="GO" id="GO:0033553">
    <property type="term" value="C:rDNA heterochromatin"/>
    <property type="evidence" value="ECO:0007669"/>
    <property type="project" value="TreeGrafter"/>
</dbReference>
<keyword evidence="6 13" id="KW-0489">Methyltransferase</keyword>
<keyword evidence="9" id="KW-0156">Chromatin regulator</keyword>
<evidence type="ECO:0000256" key="11">
    <source>
        <dbReference type="ARBA" id="ARBA00023163"/>
    </source>
</evidence>
<proteinExistence type="inferred from homology"/>
<evidence type="ECO:0000256" key="3">
    <source>
        <dbReference type="ARBA" id="ARBA00020203"/>
    </source>
</evidence>
<organism evidence="14 15">
    <name type="scientific">Acrasis kona</name>
    <dbReference type="NCBI Taxonomy" id="1008807"/>
    <lineage>
        <taxon>Eukaryota</taxon>
        <taxon>Discoba</taxon>
        <taxon>Heterolobosea</taxon>
        <taxon>Tetramitia</taxon>
        <taxon>Eutetramitia</taxon>
        <taxon>Acrasidae</taxon>
        <taxon>Acrasis</taxon>
    </lineage>
</organism>
<evidence type="ECO:0000256" key="5">
    <source>
        <dbReference type="ARBA" id="ARBA00022552"/>
    </source>
</evidence>
<dbReference type="GO" id="GO:0046015">
    <property type="term" value="P:regulation of transcription by glucose"/>
    <property type="evidence" value="ECO:0007669"/>
    <property type="project" value="TreeGrafter"/>
</dbReference>
<dbReference type="InterPro" id="IPR042036">
    <property type="entry name" value="RRP8_N"/>
</dbReference>
<comment type="subcellular location">
    <subcellularLocation>
        <location evidence="1 13">Nucleus</location>
        <location evidence="1 13">Nucleolus</location>
    </subcellularLocation>
</comment>
<dbReference type="AlphaFoldDB" id="A0AAW2YH85"/>
<dbReference type="Gene3D" id="3.40.50.150">
    <property type="entry name" value="Vaccinia Virus protein VP39"/>
    <property type="match status" value="1"/>
</dbReference>
<reference evidence="14 15" key="1">
    <citation type="submission" date="2024-03" db="EMBL/GenBank/DDBJ databases">
        <title>The Acrasis kona genome and developmental transcriptomes reveal deep origins of eukaryotic multicellular pathways.</title>
        <authorList>
            <person name="Sheikh S."/>
            <person name="Fu C.-J."/>
            <person name="Brown M.W."/>
            <person name="Baldauf S.L."/>
        </authorList>
    </citation>
    <scope>NUCLEOTIDE SEQUENCE [LARGE SCALE GENOMIC DNA]</scope>
    <source>
        <strain evidence="14 15">ATCC MYA-3509</strain>
    </source>
</reference>
<name>A0AAW2YH85_9EUKA</name>
<protein>
    <recommendedName>
        <fullName evidence="3 13">Ribosomal RNA-processing protein 8</fullName>
        <ecNumber evidence="13">2.1.1.-</ecNumber>
    </recommendedName>
</protein>
<dbReference type="Proteomes" id="UP001431209">
    <property type="component" value="Unassembled WGS sequence"/>
</dbReference>
<sequence length="273" mass="31314">MGGKKKVATKRKYDDDRGTHFFDKSVFKKRKFSDAEVVNNHGPANKVQKTSSSNLTELQQVFKKKLEGAKFRFLNEKLYTITGEDAKQMFDKEPKLFTEYHDGYRQAVDEWPFDPVKSLIKYLSRQPKSSVVADFGCGEARIAQEAKQKVHSFDLVALNEHVTVAEMSNVPLEDESVDIAIFCLSLMGTNFADYIKEANRVLKQDGTLKIAELESRLIGLKKFLVVLEKMGFAIKQKSQPNGYFYIMEFKKTKKCEQVPPTNDILKPCLYKKR</sequence>
<comment type="similarity">
    <text evidence="2 13">Belongs to the methyltransferase superfamily. RRP8 family.</text>
</comment>
<keyword evidence="8 13" id="KW-0949">S-adenosyl-L-methionine</keyword>
<evidence type="ECO:0000313" key="14">
    <source>
        <dbReference type="EMBL" id="KAL0476562.1"/>
    </source>
</evidence>
<keyword evidence="10" id="KW-0805">Transcription regulation</keyword>
<evidence type="ECO:0000256" key="1">
    <source>
        <dbReference type="ARBA" id="ARBA00004604"/>
    </source>
</evidence>
<keyword evidence="12 13" id="KW-0539">Nucleus</keyword>